<dbReference type="Proteomes" id="UP000644115">
    <property type="component" value="Unassembled WGS sequence"/>
</dbReference>
<proteinExistence type="predicted"/>
<evidence type="ECO:0000313" key="1">
    <source>
        <dbReference type="EMBL" id="MBC5999193.1"/>
    </source>
</evidence>
<protein>
    <submittedName>
        <fullName evidence="1">Uncharacterized protein</fullName>
    </submittedName>
</protein>
<evidence type="ECO:0000313" key="2">
    <source>
        <dbReference type="Proteomes" id="UP000644115"/>
    </source>
</evidence>
<dbReference type="RefSeq" id="WP_249286654.1">
    <property type="nucleotide sequence ID" value="NZ_JACRWC010000054.1"/>
</dbReference>
<gene>
    <name evidence="1" type="ORF">H8876_04185</name>
</gene>
<dbReference type="EMBL" id="JACRWC010000054">
    <property type="protein sequence ID" value="MBC5999193.1"/>
    <property type="molecule type" value="Genomic_DNA"/>
</dbReference>
<dbReference type="InterPro" id="IPR046929">
    <property type="entry name" value="HTH_Tnp"/>
</dbReference>
<organism evidence="1 2">
    <name type="scientific">Lentihominibacter faecis</name>
    <dbReference type="NCBI Taxonomy" id="2764712"/>
    <lineage>
        <taxon>Bacteria</taxon>
        <taxon>Bacillati</taxon>
        <taxon>Bacillota</taxon>
        <taxon>Clostridia</taxon>
        <taxon>Peptostreptococcales</taxon>
        <taxon>Anaerovoracaceae</taxon>
        <taxon>Lentihominibacter</taxon>
    </lineage>
</organism>
<reference evidence="1" key="1">
    <citation type="submission" date="2020-08" db="EMBL/GenBank/DDBJ databases">
        <authorList>
            <person name="Liu C."/>
            <person name="Sun Q."/>
        </authorList>
    </citation>
    <scope>NUCLEOTIDE SEQUENCE</scope>
    <source>
        <strain evidence="1">BX16</strain>
    </source>
</reference>
<dbReference type="Pfam" id="PF20310">
    <property type="entry name" value="HTH_Tnp_2"/>
    <property type="match status" value="1"/>
</dbReference>
<sequence>MRLTQEAIMELERNPYVIRSGPDRITYSREFKHHFMREYLSGKKPTEIFREAGFDPRMIGSKRIERASARWRKEYAEGTLVLEEFEFEEKNA</sequence>
<name>A0A923NBW6_9FIRM</name>
<dbReference type="AlphaFoldDB" id="A0A923NBW6"/>
<accession>A0A923NBW6</accession>
<keyword evidence="2" id="KW-1185">Reference proteome</keyword>
<comment type="caution">
    <text evidence="1">The sequence shown here is derived from an EMBL/GenBank/DDBJ whole genome shotgun (WGS) entry which is preliminary data.</text>
</comment>